<gene>
    <name evidence="2" type="ORF">HHL09_10010</name>
</gene>
<dbReference type="Proteomes" id="UP000501812">
    <property type="component" value="Chromosome"/>
</dbReference>
<keyword evidence="1" id="KW-0472">Membrane</keyword>
<accession>A0A858RHS5</accession>
<sequence length="273" mass="31526">MRSCLIVVGLFVLAIALRSARKALVRKLGALVFLAASFMAFFYLSSGCWWVGLIGVALWFFLPWVELLTRIRRMRLPMENRLKQKEVPDPSFFPNAVEAAGAMEDAGFDHVDDCGWEWGGMKQFFRLFWHPEERAVGAVCLCEQGEVAFAFISVTSRDKKGRIWRTTNFPFSATLKCPPQMKWNHVPCERACFHQILKDHHEFLRRSNVDPDTLLMPDPDEIEDSIETEMQSQIRHNLEAGIIRETGDGHFEYSFRGLLFLWGQFVKDMVRLC</sequence>
<keyword evidence="1" id="KW-0812">Transmembrane</keyword>
<evidence type="ECO:0000256" key="1">
    <source>
        <dbReference type="SAM" id="Phobius"/>
    </source>
</evidence>
<organism evidence="2 3">
    <name type="scientific">Luteolibacter luteus</name>
    <dbReference type="NCBI Taxonomy" id="2728835"/>
    <lineage>
        <taxon>Bacteria</taxon>
        <taxon>Pseudomonadati</taxon>
        <taxon>Verrucomicrobiota</taxon>
        <taxon>Verrucomicrobiia</taxon>
        <taxon>Verrucomicrobiales</taxon>
        <taxon>Verrucomicrobiaceae</taxon>
        <taxon>Luteolibacter</taxon>
    </lineage>
</organism>
<dbReference type="AlphaFoldDB" id="A0A858RHS5"/>
<keyword evidence="1" id="KW-1133">Transmembrane helix</keyword>
<proteinExistence type="predicted"/>
<dbReference type="RefSeq" id="WP_169454504.1">
    <property type="nucleotide sequence ID" value="NZ_CP051774.1"/>
</dbReference>
<evidence type="ECO:0000313" key="2">
    <source>
        <dbReference type="EMBL" id="QJE96104.1"/>
    </source>
</evidence>
<evidence type="ECO:0000313" key="3">
    <source>
        <dbReference type="Proteomes" id="UP000501812"/>
    </source>
</evidence>
<name>A0A858RHS5_9BACT</name>
<protein>
    <submittedName>
        <fullName evidence="2">Uncharacterized protein</fullName>
    </submittedName>
</protein>
<dbReference type="EMBL" id="CP051774">
    <property type="protein sequence ID" value="QJE96104.1"/>
    <property type="molecule type" value="Genomic_DNA"/>
</dbReference>
<keyword evidence="3" id="KW-1185">Reference proteome</keyword>
<feature type="transmembrane region" description="Helical" evidence="1">
    <location>
        <begin position="32"/>
        <end position="65"/>
    </location>
</feature>
<dbReference type="KEGG" id="luo:HHL09_10010"/>
<reference evidence="2 3" key="1">
    <citation type="submission" date="2020-04" db="EMBL/GenBank/DDBJ databases">
        <title>Luteolibacter sp. G-1-1-1 isolated from soil.</title>
        <authorList>
            <person name="Dahal R.H."/>
        </authorList>
    </citation>
    <scope>NUCLEOTIDE SEQUENCE [LARGE SCALE GENOMIC DNA]</scope>
    <source>
        <strain evidence="2 3">G-1-1-1</strain>
    </source>
</reference>